<keyword evidence="4" id="KW-1185">Reference proteome</keyword>
<dbReference type="AlphaFoldDB" id="A0A388KRK5"/>
<evidence type="ECO:0000313" key="3">
    <source>
        <dbReference type="EMBL" id="GBG72701.1"/>
    </source>
</evidence>
<evidence type="ECO:0000256" key="2">
    <source>
        <dbReference type="SAM" id="MobiDB-lite"/>
    </source>
</evidence>
<evidence type="ECO:0000313" key="4">
    <source>
        <dbReference type="Proteomes" id="UP000265515"/>
    </source>
</evidence>
<accession>A0A388KRK5</accession>
<proteinExistence type="predicted"/>
<organism evidence="3 4">
    <name type="scientific">Chara braunii</name>
    <name type="common">Braun's stonewort</name>
    <dbReference type="NCBI Taxonomy" id="69332"/>
    <lineage>
        <taxon>Eukaryota</taxon>
        <taxon>Viridiplantae</taxon>
        <taxon>Streptophyta</taxon>
        <taxon>Charophyceae</taxon>
        <taxon>Charales</taxon>
        <taxon>Characeae</taxon>
        <taxon>Chara</taxon>
    </lineage>
</organism>
<dbReference type="Proteomes" id="UP000265515">
    <property type="component" value="Unassembled WGS sequence"/>
</dbReference>
<comment type="caution">
    <text evidence="3">The sequence shown here is derived from an EMBL/GenBank/DDBJ whole genome shotgun (WGS) entry which is preliminary data.</text>
</comment>
<name>A0A388KRK5_CHABU</name>
<sequence>MAATADVNAQASPKRPVTPPIPVQQDDEPLLAFLKCLQFYSETTAVEVSKWEEEEAARQQEIQCQLAEAEAARQQVAAEAAAAARLQQQQVEASQNQVRYQATMELANEEPTYRRLLRQQHFRANEEQKEPTEDERNKEATTFLMENLLFTCNWQQRELLAMPQVFIRHETTFKAMDKKIATLQAEISTLQAANNQQQTINDQLQSDVSTGLTRLSAAPSTGSAVADCSPALAAQAKQLEERINHVVSNQLQTLSDHVQQRPAAVAKEWKRPNFKIEKFDDYHKTDPLQWWMAFNAEADVHHTLELRQLDALYLQLIGGAQAFITHMAVTLECTIATLHTKITWEELEKKWKTRFMVNNDKHHALNKIFCMFQGQQPSREWLTEWQRLVATPELNLPFDAIRAEFFARSCDALTTALGSEFQYETFDDMRQVN</sequence>
<gene>
    <name evidence="3" type="ORF">CBR_g12268</name>
</gene>
<evidence type="ECO:0000256" key="1">
    <source>
        <dbReference type="SAM" id="Coils"/>
    </source>
</evidence>
<evidence type="ECO:0008006" key="5">
    <source>
        <dbReference type="Google" id="ProtNLM"/>
    </source>
</evidence>
<dbReference type="EMBL" id="BFEA01000170">
    <property type="protein sequence ID" value="GBG72701.1"/>
    <property type="molecule type" value="Genomic_DNA"/>
</dbReference>
<dbReference type="Gramene" id="GBG72701">
    <property type="protein sequence ID" value="GBG72701"/>
    <property type="gene ID" value="CBR_g12268"/>
</dbReference>
<feature type="region of interest" description="Disordered" evidence="2">
    <location>
        <begin position="1"/>
        <end position="24"/>
    </location>
</feature>
<protein>
    <recommendedName>
        <fullName evidence="5">Retrotransposon gag domain-containing protein</fullName>
    </recommendedName>
</protein>
<reference evidence="3 4" key="1">
    <citation type="journal article" date="2018" name="Cell">
        <title>The Chara Genome: Secondary Complexity and Implications for Plant Terrestrialization.</title>
        <authorList>
            <person name="Nishiyama T."/>
            <person name="Sakayama H."/>
            <person name="Vries J.D."/>
            <person name="Buschmann H."/>
            <person name="Saint-Marcoux D."/>
            <person name="Ullrich K.K."/>
            <person name="Haas F.B."/>
            <person name="Vanderstraeten L."/>
            <person name="Becker D."/>
            <person name="Lang D."/>
            <person name="Vosolsobe S."/>
            <person name="Rombauts S."/>
            <person name="Wilhelmsson P.K.I."/>
            <person name="Janitza P."/>
            <person name="Kern R."/>
            <person name="Heyl A."/>
            <person name="Rumpler F."/>
            <person name="Villalobos L.I.A.C."/>
            <person name="Clay J.M."/>
            <person name="Skokan R."/>
            <person name="Toyoda A."/>
            <person name="Suzuki Y."/>
            <person name="Kagoshima H."/>
            <person name="Schijlen E."/>
            <person name="Tajeshwar N."/>
            <person name="Catarino B."/>
            <person name="Hetherington A.J."/>
            <person name="Saltykova A."/>
            <person name="Bonnot C."/>
            <person name="Breuninger H."/>
            <person name="Symeonidi A."/>
            <person name="Radhakrishnan G.V."/>
            <person name="Van Nieuwerburgh F."/>
            <person name="Deforce D."/>
            <person name="Chang C."/>
            <person name="Karol K.G."/>
            <person name="Hedrich R."/>
            <person name="Ulvskov P."/>
            <person name="Glockner G."/>
            <person name="Delwiche C.F."/>
            <person name="Petrasek J."/>
            <person name="Van de Peer Y."/>
            <person name="Friml J."/>
            <person name="Beilby M."/>
            <person name="Dolan L."/>
            <person name="Kohara Y."/>
            <person name="Sugano S."/>
            <person name="Fujiyama A."/>
            <person name="Delaux P.-M."/>
            <person name="Quint M."/>
            <person name="TheiBen G."/>
            <person name="Hagemann M."/>
            <person name="Harholt J."/>
            <person name="Dunand C."/>
            <person name="Zachgo S."/>
            <person name="Langdale J."/>
            <person name="Maumus F."/>
            <person name="Straeten D.V.D."/>
            <person name="Gould S.B."/>
            <person name="Rensing S.A."/>
        </authorList>
    </citation>
    <scope>NUCLEOTIDE SEQUENCE [LARGE SCALE GENOMIC DNA]</scope>
    <source>
        <strain evidence="3 4">S276</strain>
    </source>
</reference>
<feature type="coiled-coil region" evidence="1">
    <location>
        <begin position="59"/>
        <end position="89"/>
    </location>
</feature>
<keyword evidence="1" id="KW-0175">Coiled coil</keyword>